<evidence type="ECO:0000256" key="3">
    <source>
        <dbReference type="ARBA" id="ARBA00022723"/>
    </source>
</evidence>
<keyword evidence="4" id="KW-0460">Magnesium</keyword>
<gene>
    <name evidence="8" type="ORF">HII31_06600</name>
</gene>
<evidence type="ECO:0000256" key="7">
    <source>
        <dbReference type="SAM" id="MobiDB-lite"/>
    </source>
</evidence>
<comment type="cofactor">
    <cofactor evidence="1">
        <name>Mg(2+)</name>
        <dbReference type="ChEBI" id="CHEBI:18420"/>
    </cofactor>
</comment>
<dbReference type="InterPro" id="IPR017057">
    <property type="entry name" value="Ent-kaurene_synthase_fun"/>
</dbReference>
<dbReference type="PANTHER" id="PTHR31739">
    <property type="entry name" value="ENT-COPALYL DIPHOSPHATE SYNTHASE, CHLOROPLASTIC"/>
    <property type="match status" value="1"/>
</dbReference>
<dbReference type="OrthoDB" id="2343925at2759"/>
<name>A0A8H6RHL0_9PEZI</name>
<dbReference type="SUPFAM" id="SSF48239">
    <property type="entry name" value="Terpenoid cyclases/Protein prenyltransferases"/>
    <property type="match status" value="2"/>
</dbReference>
<evidence type="ECO:0000313" key="8">
    <source>
        <dbReference type="EMBL" id="KAF7191955.1"/>
    </source>
</evidence>
<evidence type="ECO:0000256" key="5">
    <source>
        <dbReference type="ARBA" id="ARBA00023235"/>
    </source>
</evidence>
<keyword evidence="5" id="KW-0413">Isomerase</keyword>
<dbReference type="PIRSF" id="PIRSF036498">
    <property type="entry name" value="Ent-kaurene_synthase_fungi"/>
    <property type="match status" value="1"/>
</dbReference>
<accession>A0A8H6RHL0</accession>
<comment type="similarity">
    <text evidence="2">Belongs to the terpene synthase family.</text>
</comment>
<keyword evidence="6" id="KW-0456">Lyase</keyword>
<protein>
    <submittedName>
        <fullName evidence="8">Ent-kaur-16-ene synthase</fullName>
    </submittedName>
</protein>
<feature type="non-terminal residue" evidence="8">
    <location>
        <position position="1012"/>
    </location>
</feature>
<evidence type="ECO:0000256" key="4">
    <source>
        <dbReference type="ARBA" id="ARBA00022842"/>
    </source>
</evidence>
<dbReference type="GO" id="GO:0010333">
    <property type="term" value="F:terpene synthase activity"/>
    <property type="evidence" value="ECO:0007669"/>
    <property type="project" value="InterPro"/>
</dbReference>
<feature type="region of interest" description="Disordered" evidence="7">
    <location>
        <begin position="1"/>
        <end position="25"/>
    </location>
</feature>
<proteinExistence type="inferred from homology"/>
<dbReference type="GO" id="GO:0016102">
    <property type="term" value="P:diterpenoid biosynthetic process"/>
    <property type="evidence" value="ECO:0007669"/>
    <property type="project" value="TreeGrafter"/>
</dbReference>
<reference evidence="8" key="1">
    <citation type="submission" date="2020-04" db="EMBL/GenBank/DDBJ databases">
        <title>Draft genome resource of the tomato pathogen Pseudocercospora fuligena.</title>
        <authorList>
            <person name="Zaccaron A."/>
        </authorList>
    </citation>
    <scope>NUCLEOTIDE SEQUENCE</scope>
    <source>
        <strain evidence="8">PF001</strain>
    </source>
</reference>
<dbReference type="AlphaFoldDB" id="A0A8H6RHL0"/>
<dbReference type="GO" id="GO:0016853">
    <property type="term" value="F:isomerase activity"/>
    <property type="evidence" value="ECO:0007669"/>
    <property type="project" value="UniProtKB-KW"/>
</dbReference>
<evidence type="ECO:0000256" key="2">
    <source>
        <dbReference type="ARBA" id="ARBA00006333"/>
    </source>
</evidence>
<evidence type="ECO:0000256" key="6">
    <source>
        <dbReference type="ARBA" id="ARBA00023239"/>
    </source>
</evidence>
<organism evidence="8 9">
    <name type="scientific">Pseudocercospora fuligena</name>
    <dbReference type="NCBI Taxonomy" id="685502"/>
    <lineage>
        <taxon>Eukaryota</taxon>
        <taxon>Fungi</taxon>
        <taxon>Dikarya</taxon>
        <taxon>Ascomycota</taxon>
        <taxon>Pezizomycotina</taxon>
        <taxon>Dothideomycetes</taxon>
        <taxon>Dothideomycetidae</taxon>
        <taxon>Mycosphaerellales</taxon>
        <taxon>Mycosphaerellaceae</taxon>
        <taxon>Pseudocercospora</taxon>
    </lineage>
</organism>
<keyword evidence="3" id="KW-0479">Metal-binding</keyword>
<comment type="caution">
    <text evidence="8">The sequence shown here is derived from an EMBL/GenBank/DDBJ whole genome shotgun (WGS) entry which is preliminary data.</text>
</comment>
<evidence type="ECO:0000256" key="1">
    <source>
        <dbReference type="ARBA" id="ARBA00001946"/>
    </source>
</evidence>
<dbReference type="Gene3D" id="1.50.10.160">
    <property type="match status" value="1"/>
</dbReference>
<dbReference type="GO" id="GO:0000287">
    <property type="term" value="F:magnesium ion binding"/>
    <property type="evidence" value="ECO:0007669"/>
    <property type="project" value="TreeGrafter"/>
</dbReference>
<dbReference type="EMBL" id="JABCIY010000151">
    <property type="protein sequence ID" value="KAF7191955.1"/>
    <property type="molecule type" value="Genomic_DNA"/>
</dbReference>
<evidence type="ECO:0000313" key="9">
    <source>
        <dbReference type="Proteomes" id="UP000660729"/>
    </source>
</evidence>
<keyword evidence="9" id="KW-1185">Reference proteome</keyword>
<dbReference type="InterPro" id="IPR008930">
    <property type="entry name" value="Terpenoid_cyclase/PrenylTrfase"/>
</dbReference>
<dbReference type="InterPro" id="IPR050148">
    <property type="entry name" value="Terpene_synthase-like"/>
</dbReference>
<sequence>LQPHKMSRVTVDDECGGHTAGHGGPTVDELSEMAASLLSRAAASIDPKYGFSTASCQIYDTAWVAMVTKTVEGNKNWLFPNSFHHLMSAQDMDGSWGKDEASQAAGILDTASALLCLMMHLREPLQIIEYSENEQRKAIEAAIESLRAQLAVWSDVAEANHIGIELIVPALLRYLKQEDPRLCFDFPCVSALEQMSSKKLENSKLEGLYGPRTTPVIYSLEALIGSIDFDRVSHQLFRNGSMWTSPASTAAYLMRASAWNDEAEAYLRHVMEHGQGHGGGAVPGTFPTHLFELNWIIATLLQAGYTLTDFTDDALDTIATSVRSAFTEGRGVIGHAIDADDTAKGLLAIKLMGKAEGIGPEALIRAFERHDGFSTFDDERNRSLSTNCHVLLTLLAWDTFTQHEAQILKVVTFITDYWWHSPGICKDKWARICYLASDLPLYARMLILSALTKTLLALDSAPVIEPCTWQELTNKMAIVMFQACAQTLLDQRRNGSWNDSREETAYAILALTDAKKLCFITGITDASTEIIDHIDKAIGDAVGYLTTSNKLSGTSGLWTSKTKYDLKFVTEGYVLAAYRAASHNRNREQHTIGLRSGLPVDFPQLAKFRTLLSKTTHFCNMAGWLLSASLIEGALWMPILRAKRLDVFPRDDKNIGKDAYLELLPTLWTGCIYRSMSFVPDVFIHDAIFMTLINIQVDEFIEGIATPEFESNTAVLHALIEEVVDRVAIDASISPRITKTMINRCNKDLTHQADCSSHVKAPCNLDNDKAKSKISGPLSRFVEFFLGHPRIKNANLYDRRRLELEIKNFLHAQTQQMEDNTRFAGQENETRFLTDMMYFQWVRTTASDHVSTPLSWAFICCWTSANLGHGAQVFSSPIENYLAAALVRHLATANRMYNDFGSFARDSAEFNVNSLHFREFHGEDGNLDYVSARRRLQALKSLADFEHACVEASRGSLEAEIDRANPRASDQSFAVQKLRTVGLLCDVASLWDQIYCLRDLSSSIYSRREGSQ</sequence>
<dbReference type="Gene3D" id="1.50.10.20">
    <property type="match status" value="1"/>
</dbReference>
<dbReference type="PANTHER" id="PTHR31739:SF25">
    <property type="entry name" value="(E,E)-GERANYLLINALOOL SYNTHASE"/>
    <property type="match status" value="1"/>
</dbReference>
<dbReference type="Proteomes" id="UP000660729">
    <property type="component" value="Unassembled WGS sequence"/>
</dbReference>